<accession>A0ABU3TE69</accession>
<keyword evidence="3" id="KW-1185">Reference proteome</keyword>
<feature type="domain" description="STAS" evidence="1">
    <location>
        <begin position="42"/>
        <end position="91"/>
    </location>
</feature>
<proteinExistence type="predicted"/>
<comment type="caution">
    <text evidence="2">The sequence shown here is derived from an EMBL/GenBank/DDBJ whole genome shotgun (WGS) entry which is preliminary data.</text>
</comment>
<protein>
    <submittedName>
        <fullName evidence="2">STAS domain-containing protein</fullName>
    </submittedName>
</protein>
<evidence type="ECO:0000313" key="3">
    <source>
        <dbReference type="Proteomes" id="UP001250698"/>
    </source>
</evidence>
<dbReference type="Pfam" id="PF01740">
    <property type="entry name" value="STAS"/>
    <property type="match status" value="1"/>
</dbReference>
<dbReference type="Gene3D" id="3.30.750.24">
    <property type="entry name" value="STAS domain"/>
    <property type="match status" value="1"/>
</dbReference>
<dbReference type="InterPro" id="IPR036513">
    <property type="entry name" value="STAS_dom_sf"/>
</dbReference>
<gene>
    <name evidence="2" type="ORF">ROI90_04595</name>
</gene>
<organism evidence="2 3">
    <name type="scientific">Hymenobacter endophyticus</name>
    <dbReference type="NCBI Taxonomy" id="3076335"/>
    <lineage>
        <taxon>Bacteria</taxon>
        <taxon>Pseudomonadati</taxon>
        <taxon>Bacteroidota</taxon>
        <taxon>Cytophagia</taxon>
        <taxon>Cytophagales</taxon>
        <taxon>Hymenobacteraceae</taxon>
        <taxon>Hymenobacter</taxon>
    </lineage>
</organism>
<dbReference type="InterPro" id="IPR002645">
    <property type="entry name" value="STAS_dom"/>
</dbReference>
<dbReference type="RefSeq" id="WP_315997155.1">
    <property type="nucleotide sequence ID" value="NZ_JAWDJT010000002.1"/>
</dbReference>
<name>A0ABU3TE69_9BACT</name>
<evidence type="ECO:0000259" key="1">
    <source>
        <dbReference type="Pfam" id="PF01740"/>
    </source>
</evidence>
<dbReference type="Proteomes" id="UP001250698">
    <property type="component" value="Unassembled WGS sequence"/>
</dbReference>
<sequence>MEVYREILPNSYLLILTNGQAPAAEAQLSYALRLASRSGKPSIWVDCSQLPALSFGALRVLARYYRRLRRRQVQLVLCHLGDAAHQLVAKLPTALCPPVVPSLLDAERYCQHTHPLAQRPIAMAS</sequence>
<reference evidence="2 3" key="1">
    <citation type="submission" date="2023-10" db="EMBL/GenBank/DDBJ databases">
        <title>Hymenobacter endophyticus sp. nov., an isolate from the leaf tissues of wheat.</title>
        <authorList>
            <person name="Dai Y."/>
        </authorList>
    </citation>
    <scope>NUCLEOTIDE SEQUENCE [LARGE SCALE GENOMIC DNA]</scope>
    <source>
        <strain evidence="2 3">ZK17L-C2</strain>
    </source>
</reference>
<dbReference type="SUPFAM" id="SSF52091">
    <property type="entry name" value="SpoIIaa-like"/>
    <property type="match status" value="1"/>
</dbReference>
<dbReference type="EMBL" id="JAWDJT010000002">
    <property type="protein sequence ID" value="MDU0369664.1"/>
    <property type="molecule type" value="Genomic_DNA"/>
</dbReference>
<evidence type="ECO:0000313" key="2">
    <source>
        <dbReference type="EMBL" id="MDU0369664.1"/>
    </source>
</evidence>